<keyword evidence="2" id="KW-1185">Reference proteome</keyword>
<dbReference type="Proteomes" id="UP000296049">
    <property type="component" value="Unassembled WGS sequence"/>
</dbReference>
<protein>
    <submittedName>
        <fullName evidence="1">Uncharacterized protein</fullName>
    </submittedName>
</protein>
<evidence type="ECO:0000313" key="2">
    <source>
        <dbReference type="Proteomes" id="UP000296049"/>
    </source>
</evidence>
<reference evidence="2" key="1">
    <citation type="journal article" date="2013" name="Nat. Genet.">
        <title>The duck genome and transcriptome provide insight into an avian influenza virus reservoir species.</title>
        <authorList>
            <person name="Huang Y."/>
            <person name="Li Y."/>
            <person name="Burt D.W."/>
            <person name="Chen H."/>
            <person name="Zhang Y."/>
            <person name="Qian W."/>
            <person name="Kim H."/>
            <person name="Gan S."/>
            <person name="Zhao Y."/>
            <person name="Li J."/>
            <person name="Yi K."/>
            <person name="Feng H."/>
            <person name="Zhu P."/>
            <person name="Li B."/>
            <person name="Liu Q."/>
            <person name="Fairley S."/>
            <person name="Magor K.E."/>
            <person name="Du Z."/>
            <person name="Hu X."/>
            <person name="Goodman L."/>
            <person name="Tafer H."/>
            <person name="Vignal A."/>
            <person name="Lee T."/>
            <person name="Kim K.W."/>
            <person name="Sheng Z."/>
            <person name="An Y."/>
            <person name="Searle S."/>
            <person name="Herrero J."/>
            <person name="Groenen M.A."/>
            <person name="Crooijmans R.P."/>
            <person name="Faraut T."/>
            <person name="Cai Q."/>
            <person name="Webster R.G."/>
            <person name="Aldridge J.R."/>
            <person name="Warren W.C."/>
            <person name="Bartschat S."/>
            <person name="Kehr S."/>
            <person name="Marz M."/>
            <person name="Stadler P.F."/>
            <person name="Smith J."/>
            <person name="Kraus R.H."/>
            <person name="Zhao Y."/>
            <person name="Ren L."/>
            <person name="Fei J."/>
            <person name="Morisson M."/>
            <person name="Kaiser P."/>
            <person name="Griffin D.K."/>
            <person name="Rao M."/>
            <person name="Pitel F."/>
            <person name="Wang J."/>
            <person name="Li N."/>
        </authorList>
    </citation>
    <scope>NUCLEOTIDE SEQUENCE [LARGE SCALE GENOMIC DNA]</scope>
</reference>
<dbReference type="EMBL" id="KB744512">
    <property type="protein sequence ID" value="EOA94914.1"/>
    <property type="molecule type" value="Genomic_DNA"/>
</dbReference>
<organism evidence="1 2">
    <name type="scientific">Anas platyrhynchos</name>
    <name type="common">Mallard</name>
    <name type="synonym">Anas boschas</name>
    <dbReference type="NCBI Taxonomy" id="8839"/>
    <lineage>
        <taxon>Eukaryota</taxon>
        <taxon>Metazoa</taxon>
        <taxon>Chordata</taxon>
        <taxon>Craniata</taxon>
        <taxon>Vertebrata</taxon>
        <taxon>Euteleostomi</taxon>
        <taxon>Archelosauria</taxon>
        <taxon>Archosauria</taxon>
        <taxon>Dinosauria</taxon>
        <taxon>Saurischia</taxon>
        <taxon>Theropoda</taxon>
        <taxon>Coelurosauria</taxon>
        <taxon>Aves</taxon>
        <taxon>Neognathae</taxon>
        <taxon>Galloanserae</taxon>
        <taxon>Anseriformes</taxon>
        <taxon>Anatidae</taxon>
        <taxon>Anatinae</taxon>
        <taxon>Anas</taxon>
    </lineage>
</organism>
<name>R0L0H7_ANAPL</name>
<sequence>MGPAGVNLDETLRMDVKEASLCNATAVCSGVPESAAIPTLLPWCKEQKKKASHLLAQPCCLLVHVLTFSRTELGSAAIPDRLGGLFLDGDHLQDPGLLCRPVPHKSVALHVAGLCPLLTLGHQSPAHLAAQSWG</sequence>
<gene>
    <name evidence="1" type="ORF">Anapl_15813</name>
</gene>
<proteinExistence type="predicted"/>
<dbReference type="AlphaFoldDB" id="R0L0H7"/>
<accession>R0L0H7</accession>
<evidence type="ECO:0000313" key="1">
    <source>
        <dbReference type="EMBL" id="EOA94914.1"/>
    </source>
</evidence>